<dbReference type="CDD" id="cd16118">
    <property type="entry name" value="UBX2_UBXN9"/>
    <property type="match status" value="1"/>
</dbReference>
<dbReference type="RefSeq" id="XP_012898706.1">
    <property type="nucleotide sequence ID" value="XM_013043252.1"/>
</dbReference>
<dbReference type="InterPro" id="IPR029071">
    <property type="entry name" value="Ubiquitin-like_domsf"/>
</dbReference>
<dbReference type="AlphaFoldDB" id="D8M9B9"/>
<organism evidence="4">
    <name type="scientific">Blastocystis hominis</name>
    <dbReference type="NCBI Taxonomy" id="12968"/>
    <lineage>
        <taxon>Eukaryota</taxon>
        <taxon>Sar</taxon>
        <taxon>Stramenopiles</taxon>
        <taxon>Bigyra</taxon>
        <taxon>Opalozoa</taxon>
        <taxon>Opalinata</taxon>
        <taxon>Blastocystidae</taxon>
        <taxon>Blastocystis</taxon>
    </lineage>
</organism>
<proteinExistence type="predicted"/>
<feature type="domain" description="UBX" evidence="3">
    <location>
        <begin position="127"/>
        <end position="204"/>
    </location>
</feature>
<evidence type="ECO:0000313" key="5">
    <source>
        <dbReference type="Proteomes" id="UP000008312"/>
    </source>
</evidence>
<feature type="coiled-coil region" evidence="1">
    <location>
        <begin position="95"/>
        <end position="126"/>
    </location>
</feature>
<dbReference type="OMA" id="VESKMMH"/>
<name>D8M9B9_BLAHO</name>
<feature type="region of interest" description="Disordered" evidence="2">
    <location>
        <begin position="67"/>
        <end position="92"/>
    </location>
</feature>
<evidence type="ECO:0000313" key="4">
    <source>
        <dbReference type="EMBL" id="CBK24658.2"/>
    </source>
</evidence>
<dbReference type="InterPro" id="IPR001012">
    <property type="entry name" value="UBX_dom"/>
</dbReference>
<keyword evidence="1" id="KW-0175">Coiled coil</keyword>
<evidence type="ECO:0000256" key="2">
    <source>
        <dbReference type="SAM" id="MobiDB-lite"/>
    </source>
</evidence>
<dbReference type="GeneID" id="24922925"/>
<gene>
    <name evidence="4" type="ORF">GSBLH_T00006801001</name>
</gene>
<dbReference type="PROSITE" id="PS50033">
    <property type="entry name" value="UBX"/>
    <property type="match status" value="1"/>
</dbReference>
<dbReference type="PANTHER" id="PTHR46467:SF1">
    <property type="entry name" value="TETHER CONTAINING UBX DOMAIN FOR GLUT4"/>
    <property type="match status" value="1"/>
</dbReference>
<dbReference type="InParanoid" id="D8M9B9"/>
<feature type="compositionally biased region" description="Low complexity" evidence="2">
    <location>
        <begin position="69"/>
        <end position="86"/>
    </location>
</feature>
<dbReference type="Proteomes" id="UP000008312">
    <property type="component" value="Unassembled WGS sequence"/>
</dbReference>
<keyword evidence="5" id="KW-1185">Reference proteome</keyword>
<dbReference type="GO" id="GO:0012506">
    <property type="term" value="C:vesicle membrane"/>
    <property type="evidence" value="ECO:0007669"/>
    <property type="project" value="TreeGrafter"/>
</dbReference>
<protein>
    <recommendedName>
        <fullName evidence="3">UBX domain-containing protein</fullName>
    </recommendedName>
</protein>
<dbReference type="EMBL" id="FN668688">
    <property type="protein sequence ID" value="CBK24658.2"/>
    <property type="molecule type" value="Genomic_DNA"/>
</dbReference>
<dbReference type="Gene3D" id="3.10.20.90">
    <property type="entry name" value="Phosphatidylinositol 3-kinase Catalytic Subunit, Chain A, domain 1"/>
    <property type="match status" value="1"/>
</dbReference>
<feature type="region of interest" description="Disordered" evidence="2">
    <location>
        <begin position="235"/>
        <end position="258"/>
    </location>
</feature>
<dbReference type="GO" id="GO:0006886">
    <property type="term" value="P:intracellular protein transport"/>
    <property type="evidence" value="ECO:0007669"/>
    <property type="project" value="TreeGrafter"/>
</dbReference>
<dbReference type="GO" id="GO:0005737">
    <property type="term" value="C:cytoplasm"/>
    <property type="evidence" value="ECO:0007669"/>
    <property type="project" value="TreeGrafter"/>
</dbReference>
<dbReference type="OrthoDB" id="440781at2759"/>
<evidence type="ECO:0000256" key="1">
    <source>
        <dbReference type="SAM" id="Coils"/>
    </source>
</evidence>
<dbReference type="Pfam" id="PF00789">
    <property type="entry name" value="UBX"/>
    <property type="match status" value="1"/>
</dbReference>
<dbReference type="PANTHER" id="PTHR46467">
    <property type="entry name" value="TETHER CONTAINING UBX DOMAIN FOR GLUT4"/>
    <property type="match status" value="1"/>
</dbReference>
<sequence length="258" mass="29049">MLLTTMKRTEGAKTTEMRVRELETRMEQFESEVPERGLLVFRSENGVNPRNFGADVESKMMHLSDGAYSAANPSNASSPPSSASASDSMEDSRLISEVLERKKRAAESNAQLKTRAQRELEALQRQRMYRRTTVRVHLPDSTVIQAYFAPRETIADVMGVVRMVLIGRAESLPFYLFRTPPKERLDPNATLRSLKMVPTALVYLAWEGATPGVEYAEYLNLEFFRVPESIPQADRGRLVVGEDEDEEKKKKSSSVGSV</sequence>
<dbReference type="SUPFAM" id="SSF54236">
    <property type="entry name" value="Ubiquitin-like"/>
    <property type="match status" value="1"/>
</dbReference>
<accession>D8M9B9</accession>
<dbReference type="GO" id="GO:0005634">
    <property type="term" value="C:nucleus"/>
    <property type="evidence" value="ECO:0007669"/>
    <property type="project" value="TreeGrafter"/>
</dbReference>
<evidence type="ECO:0000259" key="3">
    <source>
        <dbReference type="PROSITE" id="PS50033"/>
    </source>
</evidence>
<reference evidence="4" key="1">
    <citation type="submission" date="2010-02" db="EMBL/GenBank/DDBJ databases">
        <title>Sequencing and annotation of the Blastocystis hominis genome.</title>
        <authorList>
            <person name="Wincker P."/>
        </authorList>
    </citation>
    <scope>NUCLEOTIDE SEQUENCE</scope>
    <source>
        <strain evidence="4">Singapore isolate B</strain>
    </source>
</reference>